<dbReference type="EMBL" id="JANEWF010000002">
    <property type="protein sequence ID" value="MDA8482261.1"/>
    <property type="molecule type" value="Genomic_DNA"/>
</dbReference>
<dbReference type="SUPFAM" id="SSF48317">
    <property type="entry name" value="Acid phosphatase/Vanadium-dependent haloperoxidase"/>
    <property type="match status" value="1"/>
</dbReference>
<comment type="caution">
    <text evidence="6">The sequence shown here is derived from an EMBL/GenBank/DDBJ whole genome shotgun (WGS) entry which is preliminary data.</text>
</comment>
<evidence type="ECO:0000313" key="6">
    <source>
        <dbReference type="EMBL" id="MDA8482261.1"/>
    </source>
</evidence>
<accession>A0ABT4Y0E0</accession>
<dbReference type="PANTHER" id="PTHR14969:SF13">
    <property type="entry name" value="AT30094P"/>
    <property type="match status" value="1"/>
</dbReference>
<dbReference type="InterPro" id="IPR036938">
    <property type="entry name" value="PAP2/HPO_sf"/>
</dbReference>
<dbReference type="Pfam" id="PF01569">
    <property type="entry name" value="PAP2"/>
    <property type="match status" value="1"/>
</dbReference>
<evidence type="ECO:0000313" key="7">
    <source>
        <dbReference type="Proteomes" id="UP001211689"/>
    </source>
</evidence>
<dbReference type="InterPro" id="IPR000326">
    <property type="entry name" value="PAP2/HPO"/>
</dbReference>
<feature type="transmembrane region" description="Helical" evidence="4">
    <location>
        <begin position="172"/>
        <end position="189"/>
    </location>
</feature>
<protein>
    <recommendedName>
        <fullName evidence="1">undecaprenyl-diphosphate phosphatase</fullName>
        <ecNumber evidence="1">3.6.1.27</ecNumber>
    </recommendedName>
    <alternativeName>
        <fullName evidence="2">Undecaprenyl pyrophosphate phosphatase</fullName>
    </alternativeName>
</protein>
<evidence type="ECO:0000259" key="5">
    <source>
        <dbReference type="SMART" id="SM00014"/>
    </source>
</evidence>
<feature type="transmembrane region" description="Helical" evidence="4">
    <location>
        <begin position="50"/>
        <end position="68"/>
    </location>
</feature>
<dbReference type="RefSeq" id="WP_271470096.1">
    <property type="nucleotide sequence ID" value="NZ_JANEWF010000002.1"/>
</dbReference>
<reference evidence="6 7" key="1">
    <citation type="submission" date="2022-07" db="EMBL/GenBank/DDBJ databases">
        <title>Genome Analysis of Selected Gammaproteobacteria from Nigerian Food snails.</title>
        <authorList>
            <person name="Okafor A.C."/>
        </authorList>
    </citation>
    <scope>NUCLEOTIDE SEQUENCE [LARGE SCALE GENOMIC DNA]</scope>
    <source>
        <strain evidence="6 7">Awg 2</strain>
    </source>
</reference>
<evidence type="ECO:0000256" key="4">
    <source>
        <dbReference type="SAM" id="Phobius"/>
    </source>
</evidence>
<feature type="transmembrane region" description="Helical" evidence="4">
    <location>
        <begin position="22"/>
        <end position="43"/>
    </location>
</feature>
<name>A0ABT4Y0E0_METRE</name>
<dbReference type="SMART" id="SM00014">
    <property type="entry name" value="acidPPc"/>
    <property type="match status" value="1"/>
</dbReference>
<feature type="domain" description="Phosphatidic acid phosphatase type 2/haloperoxidase" evidence="5">
    <location>
        <begin position="52"/>
        <end position="158"/>
    </location>
</feature>
<feature type="transmembrane region" description="Helical" evidence="4">
    <location>
        <begin position="115"/>
        <end position="137"/>
    </location>
</feature>
<evidence type="ECO:0000256" key="2">
    <source>
        <dbReference type="ARBA" id="ARBA00032707"/>
    </source>
</evidence>
<comment type="catalytic activity">
    <reaction evidence="3">
        <text>di-trans,octa-cis-undecaprenyl diphosphate + H2O = di-trans,octa-cis-undecaprenyl phosphate + phosphate + H(+)</text>
        <dbReference type="Rhea" id="RHEA:28094"/>
        <dbReference type="ChEBI" id="CHEBI:15377"/>
        <dbReference type="ChEBI" id="CHEBI:15378"/>
        <dbReference type="ChEBI" id="CHEBI:43474"/>
        <dbReference type="ChEBI" id="CHEBI:58405"/>
        <dbReference type="ChEBI" id="CHEBI:60392"/>
        <dbReference type="EC" id="3.6.1.27"/>
    </reaction>
</comment>
<sequence length="313" mass="34831">MNELLHSLDWVLPLRSEALTPVMRFFTLLGYEKFILFFLPLGYWAWHRGVFLRLLVLVAMTALINAWLKDYWQDPRPDIALRMDHEVGDSFGLPSGHAQIAMVIWFWLAFELRRAWAWAVSGVVVTGIIFSRLYLGAHDVEDVLGGSLLGIATLLVFAQVRQWSWWREAHGLWHLALILLVFLAAWLTWPGVAPSYVPLLAGLMVGVLFGYRQMDFSVEVAVWRRLLAAAIGAVSFILLQKALKLAGTAWPLDPQLWQGLRGLVMGLFVAAAMPWTLVRLGLLKSVDKPKVEALTGAAGLTAGCAKFGIGGGD</sequence>
<evidence type="ECO:0000256" key="3">
    <source>
        <dbReference type="ARBA" id="ARBA00047594"/>
    </source>
</evidence>
<dbReference type="EC" id="3.6.1.27" evidence="1"/>
<keyword evidence="7" id="KW-1185">Reference proteome</keyword>
<evidence type="ECO:0000256" key="1">
    <source>
        <dbReference type="ARBA" id="ARBA00012374"/>
    </source>
</evidence>
<keyword evidence="4" id="KW-0472">Membrane</keyword>
<dbReference type="Proteomes" id="UP001211689">
    <property type="component" value="Unassembled WGS sequence"/>
</dbReference>
<keyword evidence="4" id="KW-0812">Transmembrane</keyword>
<gene>
    <name evidence="6" type="ORF">NNO07_04210</name>
</gene>
<dbReference type="PANTHER" id="PTHR14969">
    <property type="entry name" value="SPHINGOSINE-1-PHOSPHATE PHOSPHOHYDROLASE"/>
    <property type="match status" value="1"/>
</dbReference>
<feature type="transmembrane region" description="Helical" evidence="4">
    <location>
        <begin position="143"/>
        <end position="160"/>
    </location>
</feature>
<feature type="transmembrane region" description="Helical" evidence="4">
    <location>
        <begin position="223"/>
        <end position="243"/>
    </location>
</feature>
<organism evidence="6 7">
    <name type="scientific">Metapseudomonas resinovorans</name>
    <name type="common">Pseudomonas resinovorans</name>
    <dbReference type="NCBI Taxonomy" id="53412"/>
    <lineage>
        <taxon>Bacteria</taxon>
        <taxon>Pseudomonadati</taxon>
        <taxon>Pseudomonadota</taxon>
        <taxon>Gammaproteobacteria</taxon>
        <taxon>Pseudomonadales</taxon>
        <taxon>Pseudomonadaceae</taxon>
        <taxon>Metapseudomonas</taxon>
    </lineage>
</organism>
<feature type="transmembrane region" description="Helical" evidence="4">
    <location>
        <begin position="263"/>
        <end position="282"/>
    </location>
</feature>
<keyword evidence="4" id="KW-1133">Transmembrane helix</keyword>
<proteinExistence type="predicted"/>
<dbReference type="Gene3D" id="1.20.144.10">
    <property type="entry name" value="Phosphatidic acid phosphatase type 2/haloperoxidase"/>
    <property type="match status" value="2"/>
</dbReference>